<accession>A0A380GY67</accession>
<evidence type="ECO:0000313" key="3">
    <source>
        <dbReference type="EMBL" id="SUM68397.1"/>
    </source>
</evidence>
<keyword evidence="3" id="KW-0560">Oxidoreductase</keyword>
<dbReference type="SUPFAM" id="SSF52283">
    <property type="entry name" value="Formate/glycerate dehydrogenase catalytic domain-like"/>
    <property type="match status" value="1"/>
</dbReference>
<dbReference type="EC" id="1.1.1.28" evidence="3"/>
<dbReference type="InterPro" id="IPR058205">
    <property type="entry name" value="D-LDH-like"/>
</dbReference>
<keyword evidence="4" id="KW-1185">Reference proteome</keyword>
<dbReference type="Gene3D" id="3.40.50.720">
    <property type="entry name" value="NAD(P)-binding Rossmann-like Domain"/>
    <property type="match status" value="2"/>
</dbReference>
<dbReference type="Pfam" id="PF00389">
    <property type="entry name" value="2-Hacid_dh"/>
    <property type="match status" value="1"/>
</dbReference>
<proteinExistence type="predicted"/>
<feature type="domain" description="D-isomer specific 2-hydroxyacid dehydrogenase catalytic" evidence="2">
    <location>
        <begin position="9"/>
        <end position="52"/>
    </location>
</feature>
<dbReference type="AlphaFoldDB" id="A0A380GY67"/>
<name>A0A380GY67_9STAP</name>
<gene>
    <name evidence="3" type="primary">ldhD_4</name>
    <name evidence="3" type="ORF">NCTC11807_00527</name>
</gene>
<evidence type="ECO:0000259" key="2">
    <source>
        <dbReference type="Pfam" id="PF00389"/>
    </source>
</evidence>
<dbReference type="GO" id="GO:0051287">
    <property type="term" value="F:NAD binding"/>
    <property type="evidence" value="ECO:0007669"/>
    <property type="project" value="InterPro"/>
</dbReference>
<protein>
    <submittedName>
        <fullName evidence="3">D-lactate dehydrogenase</fullName>
        <ecNumber evidence="3">1.1.1.28</ecNumber>
    </submittedName>
</protein>
<reference evidence="3 4" key="1">
    <citation type="submission" date="2018-06" db="EMBL/GenBank/DDBJ databases">
        <authorList>
            <consortium name="Pathogen Informatics"/>
            <person name="Doyle S."/>
        </authorList>
    </citation>
    <scope>NUCLEOTIDE SEQUENCE [LARGE SCALE GENOMIC DNA]</scope>
    <source>
        <strain evidence="3 4">NCTC11807</strain>
    </source>
</reference>
<dbReference type="GO" id="GO:0008720">
    <property type="term" value="F:D-lactate dehydrogenase (NAD+) activity"/>
    <property type="evidence" value="ECO:0007669"/>
    <property type="project" value="UniProtKB-EC"/>
</dbReference>
<dbReference type="Proteomes" id="UP000255425">
    <property type="component" value="Unassembled WGS sequence"/>
</dbReference>
<dbReference type="PANTHER" id="PTHR43026">
    <property type="entry name" value="2-HYDROXYACID DEHYDROGENASE HOMOLOG 1-RELATED"/>
    <property type="match status" value="1"/>
</dbReference>
<organism evidence="3 4">
    <name type="scientific">Staphylococcus saccharolyticus</name>
    <dbReference type="NCBI Taxonomy" id="33028"/>
    <lineage>
        <taxon>Bacteria</taxon>
        <taxon>Bacillati</taxon>
        <taxon>Bacillota</taxon>
        <taxon>Bacilli</taxon>
        <taxon>Bacillales</taxon>
        <taxon>Staphylococcaceae</taxon>
        <taxon>Staphylococcus</taxon>
    </lineage>
</organism>
<sequence>MKFILNLEAYGIKQIAQRTAGFDMYDLELAKKHGIVISNIPSYSPETIAEYSVSIALQLVRKFPAIETRVQAHNFT</sequence>
<dbReference type="EMBL" id="UHDZ01000001">
    <property type="protein sequence ID" value="SUM68397.1"/>
    <property type="molecule type" value="Genomic_DNA"/>
</dbReference>
<evidence type="ECO:0000256" key="1">
    <source>
        <dbReference type="ARBA" id="ARBA00023027"/>
    </source>
</evidence>
<dbReference type="InterPro" id="IPR006139">
    <property type="entry name" value="D-isomer_2_OHA_DH_cat_dom"/>
</dbReference>
<evidence type="ECO:0000313" key="4">
    <source>
        <dbReference type="Proteomes" id="UP000255425"/>
    </source>
</evidence>
<keyword evidence="1" id="KW-0520">NAD</keyword>
<dbReference type="PANTHER" id="PTHR43026:SF1">
    <property type="entry name" value="2-HYDROXYACID DEHYDROGENASE HOMOLOG 1-RELATED"/>
    <property type="match status" value="1"/>
</dbReference>